<dbReference type="PANTHER" id="PTHR42827">
    <property type="entry name" value="IRON-SULFUR CLUSTER-BINDING PROTEIN-RELATED"/>
    <property type="match status" value="1"/>
</dbReference>
<accession>A0A0D2GEC2</accession>
<dbReference type="PANTHER" id="PTHR42827:SF1">
    <property type="entry name" value="IRON-SULFUR CLUSTER-BINDING PROTEIN"/>
    <property type="match status" value="1"/>
</dbReference>
<evidence type="ECO:0000313" key="3">
    <source>
        <dbReference type="Proteomes" id="UP000032233"/>
    </source>
</evidence>
<protein>
    <recommendedName>
        <fullName evidence="1">4Fe-4S ferredoxin-type domain-containing protein</fullName>
    </recommendedName>
</protein>
<name>A0A0D2GEC2_9BACT</name>
<dbReference type="EMBL" id="AZAC01000016">
    <property type="protein sequence ID" value="KIX13337.1"/>
    <property type="molecule type" value="Genomic_DNA"/>
</dbReference>
<dbReference type="SUPFAM" id="SSF46548">
    <property type="entry name" value="alpha-helical ferredoxin"/>
    <property type="match status" value="1"/>
</dbReference>
<dbReference type="InterPro" id="IPR017896">
    <property type="entry name" value="4Fe4S_Fe-S-bd"/>
</dbReference>
<comment type="caution">
    <text evidence="2">The sequence shown here is derived from an EMBL/GenBank/DDBJ whole genome shotgun (WGS) entry which is preliminary data.</text>
</comment>
<dbReference type="AlphaFoldDB" id="A0A0D2GEC2"/>
<proteinExistence type="predicted"/>
<dbReference type="STRING" id="1429043.X474_14045"/>
<evidence type="ECO:0000313" key="2">
    <source>
        <dbReference type="EMBL" id="KIX13337.1"/>
    </source>
</evidence>
<reference evidence="2 3" key="1">
    <citation type="submission" date="2013-11" db="EMBL/GenBank/DDBJ databases">
        <title>Metagenomic analysis of a methanogenic consortium involved in long chain n-alkane degradation.</title>
        <authorList>
            <person name="Davidova I.A."/>
            <person name="Callaghan A.V."/>
            <person name="Wawrik B."/>
            <person name="Pruitt S."/>
            <person name="Marks C."/>
            <person name="Duncan K.E."/>
            <person name="Suflita J.M."/>
        </authorList>
    </citation>
    <scope>NUCLEOTIDE SEQUENCE [LARGE SCALE GENOMIC DNA]</scope>
    <source>
        <strain evidence="2 3">SPR</strain>
    </source>
</reference>
<sequence length="249" mass="26846">MSPDTKELVAKALDLGAFAAGVVSVEDMLETSSSQYVREKALADLDLGSVGPDKKAAPHWRNKALSLLILAVAHPKDEPQLDYWEEGVRGGTRGNKILITINQKLGQWLMGFGINSFDVPYYPEKGGLYLKDAAVLAGLGVIGLNNLLLIPGLGAAHRLRALALKSEFVTSPATDYNPCPGCPAPCLKACPEKAFTRKAGDSSHSGPQSGYKRELCHLQMQKNIKKNSGKGKAIRFCRRCEEACPEAKV</sequence>
<dbReference type="Proteomes" id="UP000032233">
    <property type="component" value="Unassembled WGS sequence"/>
</dbReference>
<evidence type="ECO:0000259" key="1">
    <source>
        <dbReference type="PROSITE" id="PS51379"/>
    </source>
</evidence>
<keyword evidence="3" id="KW-1185">Reference proteome</keyword>
<dbReference type="OrthoDB" id="9815745at2"/>
<gene>
    <name evidence="2" type="ORF">X474_14045</name>
</gene>
<feature type="domain" description="4Fe-4S ferredoxin-type" evidence="1">
    <location>
        <begin position="170"/>
        <end position="200"/>
    </location>
</feature>
<organism evidence="2 3">
    <name type="scientific">Dethiosulfatarculus sandiegensis</name>
    <dbReference type="NCBI Taxonomy" id="1429043"/>
    <lineage>
        <taxon>Bacteria</taxon>
        <taxon>Pseudomonadati</taxon>
        <taxon>Thermodesulfobacteriota</taxon>
        <taxon>Desulfarculia</taxon>
        <taxon>Desulfarculales</taxon>
        <taxon>Desulfarculaceae</taxon>
        <taxon>Dethiosulfatarculus</taxon>
    </lineage>
</organism>
<dbReference type="InParanoid" id="A0A0D2GEC2"/>
<dbReference type="RefSeq" id="WP_052515163.1">
    <property type="nucleotide sequence ID" value="NZ_AZAC01000016.1"/>
</dbReference>
<dbReference type="PROSITE" id="PS51379">
    <property type="entry name" value="4FE4S_FER_2"/>
    <property type="match status" value="1"/>
</dbReference>